<feature type="non-terminal residue" evidence="2">
    <location>
        <position position="382"/>
    </location>
</feature>
<protein>
    <submittedName>
        <fullName evidence="2">Uncharacterized protein</fullName>
    </submittedName>
</protein>
<reference evidence="2" key="1">
    <citation type="journal article" date="2015" name="Nature">
        <title>Complex archaea that bridge the gap between prokaryotes and eukaryotes.</title>
        <authorList>
            <person name="Spang A."/>
            <person name="Saw J.H."/>
            <person name="Jorgensen S.L."/>
            <person name="Zaremba-Niedzwiedzka K."/>
            <person name="Martijn J."/>
            <person name="Lind A.E."/>
            <person name="van Eijk R."/>
            <person name="Schleper C."/>
            <person name="Guy L."/>
            <person name="Ettema T.J."/>
        </authorList>
    </citation>
    <scope>NUCLEOTIDE SEQUENCE</scope>
</reference>
<gene>
    <name evidence="2" type="ORF">LCGC14_2914880</name>
</gene>
<dbReference type="AlphaFoldDB" id="A0A0F9AGN6"/>
<name>A0A0F9AGN6_9ZZZZ</name>
<proteinExistence type="predicted"/>
<sequence length="382" mass="41514">VAFNPEQLNKFLNAADPDIIDIIEEEVKSKNKWVALAQYQDVRTTDREIERLDKVLGSKRSESAKLEKQRENVQAADAFAGMSASIKEMVRTSAEVASPGMAGFGGGLGGAIEALFSGDRDLSSIFGKAKGGAQQASILQGALGPQPDRKANELLRSYDLSGGGREPGTMYSRRASGRGTHPAFGDTPILTAVDTDEYMGRERARNKSGELREKYGRRRADPMLRSMDKMRDIDKKIQQEGSAKRKKVLQGVRDKQAERFKKMHAAAEKAGPRQTQAERERIAEQARQQQAAAQQAMGLGYTGEAPARVKFPTAGPQGPDTVRGKQAPIRAKTGVSDPGRVRQLSHGVSGGSFANKGKGIKQILQQAGQAIEEMGTEMDRFN</sequence>
<comment type="caution">
    <text evidence="2">The sequence shown here is derived from an EMBL/GenBank/DDBJ whole genome shotgun (WGS) entry which is preliminary data.</text>
</comment>
<evidence type="ECO:0000313" key="2">
    <source>
        <dbReference type="EMBL" id="KKK71341.1"/>
    </source>
</evidence>
<feature type="compositionally biased region" description="Basic and acidic residues" evidence="1">
    <location>
        <begin position="263"/>
        <end position="284"/>
    </location>
</feature>
<evidence type="ECO:0000256" key="1">
    <source>
        <dbReference type="SAM" id="MobiDB-lite"/>
    </source>
</evidence>
<feature type="non-terminal residue" evidence="2">
    <location>
        <position position="1"/>
    </location>
</feature>
<dbReference type="EMBL" id="LAZR01057784">
    <property type="protein sequence ID" value="KKK71341.1"/>
    <property type="molecule type" value="Genomic_DNA"/>
</dbReference>
<feature type="region of interest" description="Disordered" evidence="1">
    <location>
        <begin position="263"/>
        <end position="356"/>
    </location>
</feature>
<accession>A0A0F9AGN6</accession>
<feature type="compositionally biased region" description="Low complexity" evidence="1">
    <location>
        <begin position="285"/>
        <end position="296"/>
    </location>
</feature>
<organism evidence="2">
    <name type="scientific">marine sediment metagenome</name>
    <dbReference type="NCBI Taxonomy" id="412755"/>
    <lineage>
        <taxon>unclassified sequences</taxon>
        <taxon>metagenomes</taxon>
        <taxon>ecological metagenomes</taxon>
    </lineage>
</organism>